<dbReference type="InterPro" id="IPR007110">
    <property type="entry name" value="Ig-like_dom"/>
</dbReference>
<dbReference type="Proteomes" id="UP000271974">
    <property type="component" value="Unassembled WGS sequence"/>
</dbReference>
<proteinExistence type="predicted"/>
<gene>
    <name evidence="5" type="ORF">EGW08_001888</name>
</gene>
<dbReference type="AlphaFoldDB" id="A0A3S1BSE3"/>
<dbReference type="PANTHER" id="PTHR47633:SF4">
    <property type="entry name" value="MYOPALLADIN ISOFORM X1"/>
    <property type="match status" value="1"/>
</dbReference>
<dbReference type="STRING" id="188477.A0A3S1BSE3"/>
<keyword evidence="3" id="KW-0393">Immunoglobulin domain</keyword>
<evidence type="ECO:0000256" key="1">
    <source>
        <dbReference type="ARBA" id="ARBA00004496"/>
    </source>
</evidence>
<dbReference type="SUPFAM" id="SSF48726">
    <property type="entry name" value="Immunoglobulin"/>
    <property type="match status" value="1"/>
</dbReference>
<dbReference type="OrthoDB" id="504170at2759"/>
<dbReference type="Pfam" id="PF07679">
    <property type="entry name" value="I-set"/>
    <property type="match status" value="1"/>
</dbReference>
<dbReference type="CDD" id="cd00096">
    <property type="entry name" value="Ig"/>
    <property type="match status" value="1"/>
</dbReference>
<comment type="caution">
    <text evidence="5">The sequence shown here is derived from an EMBL/GenBank/DDBJ whole genome shotgun (WGS) entry which is preliminary data.</text>
</comment>
<dbReference type="PROSITE" id="PS50835">
    <property type="entry name" value="IG_LIKE"/>
    <property type="match status" value="1"/>
</dbReference>
<comment type="subcellular location">
    <subcellularLocation>
        <location evidence="1">Cytoplasm</location>
    </subcellularLocation>
</comment>
<dbReference type="InterPro" id="IPR013783">
    <property type="entry name" value="Ig-like_fold"/>
</dbReference>
<dbReference type="SMART" id="SM00408">
    <property type="entry name" value="IGc2"/>
    <property type="match status" value="1"/>
</dbReference>
<dbReference type="InterPro" id="IPR036179">
    <property type="entry name" value="Ig-like_dom_sf"/>
</dbReference>
<evidence type="ECO:0000313" key="6">
    <source>
        <dbReference type="Proteomes" id="UP000271974"/>
    </source>
</evidence>
<dbReference type="InterPro" id="IPR003598">
    <property type="entry name" value="Ig_sub2"/>
</dbReference>
<dbReference type="SMART" id="SM00409">
    <property type="entry name" value="IG"/>
    <property type="match status" value="1"/>
</dbReference>
<dbReference type="InterPro" id="IPR013098">
    <property type="entry name" value="Ig_I-set"/>
</dbReference>
<name>A0A3S1BSE3_ELYCH</name>
<dbReference type="FunFam" id="2.60.40.10:FF:000425">
    <property type="entry name" value="Myosin light chain kinase"/>
    <property type="match status" value="1"/>
</dbReference>
<feature type="domain" description="Ig-like" evidence="4">
    <location>
        <begin position="27"/>
        <end position="116"/>
    </location>
</feature>
<evidence type="ECO:0000259" key="4">
    <source>
        <dbReference type="PROSITE" id="PS50835"/>
    </source>
</evidence>
<reference evidence="5 6" key="1">
    <citation type="submission" date="2019-01" db="EMBL/GenBank/DDBJ databases">
        <title>A draft genome assembly of the solar-powered sea slug Elysia chlorotica.</title>
        <authorList>
            <person name="Cai H."/>
            <person name="Li Q."/>
            <person name="Fang X."/>
            <person name="Li J."/>
            <person name="Curtis N.E."/>
            <person name="Altenburger A."/>
            <person name="Shibata T."/>
            <person name="Feng M."/>
            <person name="Maeda T."/>
            <person name="Schwartz J.A."/>
            <person name="Shigenobu S."/>
            <person name="Lundholm N."/>
            <person name="Nishiyama T."/>
            <person name="Yang H."/>
            <person name="Hasebe M."/>
            <person name="Li S."/>
            <person name="Pierce S.K."/>
            <person name="Wang J."/>
        </authorList>
    </citation>
    <scope>NUCLEOTIDE SEQUENCE [LARGE SCALE GENOMIC DNA]</scope>
    <source>
        <strain evidence="5">EC2010</strain>
        <tissue evidence="5">Whole organism of an adult</tissue>
    </source>
</reference>
<keyword evidence="6" id="KW-1185">Reference proteome</keyword>
<accession>A0A3S1BSE3</accession>
<evidence type="ECO:0000313" key="5">
    <source>
        <dbReference type="EMBL" id="RUS90393.1"/>
    </source>
</evidence>
<organism evidence="5 6">
    <name type="scientific">Elysia chlorotica</name>
    <name type="common">Eastern emerald elysia</name>
    <name type="synonym">Sea slug</name>
    <dbReference type="NCBI Taxonomy" id="188477"/>
    <lineage>
        <taxon>Eukaryota</taxon>
        <taxon>Metazoa</taxon>
        <taxon>Spiralia</taxon>
        <taxon>Lophotrochozoa</taxon>
        <taxon>Mollusca</taxon>
        <taxon>Gastropoda</taxon>
        <taxon>Heterobranchia</taxon>
        <taxon>Euthyneura</taxon>
        <taxon>Panpulmonata</taxon>
        <taxon>Sacoglossa</taxon>
        <taxon>Placobranchoidea</taxon>
        <taxon>Plakobranchidae</taxon>
        <taxon>Elysia</taxon>
    </lineage>
</organism>
<dbReference type="PANTHER" id="PTHR47633">
    <property type="entry name" value="IMMUNOGLOBULIN"/>
    <property type="match status" value="1"/>
</dbReference>
<sequence>MEETLTITRTVTTTQREEQVVVQQVKPVFVTPLEPEIYVRERGIARLECEVDSHPAPLVTWFVNGMEVKPSPHYEIQYNDGKSVLLIIEVGPQDTGEYTCRAVSELGEAISSTTLYVQEPAKTDV</sequence>
<dbReference type="InterPro" id="IPR003599">
    <property type="entry name" value="Ig_sub"/>
</dbReference>
<evidence type="ECO:0000256" key="3">
    <source>
        <dbReference type="ARBA" id="ARBA00023319"/>
    </source>
</evidence>
<protein>
    <recommendedName>
        <fullName evidence="4">Ig-like domain-containing protein</fullName>
    </recommendedName>
</protein>
<dbReference type="EMBL" id="RQTK01000034">
    <property type="protein sequence ID" value="RUS90393.1"/>
    <property type="molecule type" value="Genomic_DNA"/>
</dbReference>
<keyword evidence="2" id="KW-0963">Cytoplasm</keyword>
<evidence type="ECO:0000256" key="2">
    <source>
        <dbReference type="ARBA" id="ARBA00022490"/>
    </source>
</evidence>
<feature type="non-terminal residue" evidence="5">
    <location>
        <position position="125"/>
    </location>
</feature>
<dbReference type="Gene3D" id="2.60.40.10">
    <property type="entry name" value="Immunoglobulins"/>
    <property type="match status" value="1"/>
</dbReference>
<dbReference type="GO" id="GO:0005737">
    <property type="term" value="C:cytoplasm"/>
    <property type="evidence" value="ECO:0007669"/>
    <property type="project" value="UniProtKB-SubCell"/>
</dbReference>